<feature type="signal peptide" evidence="1">
    <location>
        <begin position="1"/>
        <end position="22"/>
    </location>
</feature>
<dbReference type="RefSeq" id="WP_077864363.1">
    <property type="nucleotide sequence ID" value="NZ_LZYZ01000001.1"/>
</dbReference>
<dbReference type="AlphaFoldDB" id="A0A1S8NJL2"/>
<dbReference type="Proteomes" id="UP000191154">
    <property type="component" value="Unassembled WGS sequence"/>
</dbReference>
<name>A0A1S8NJL2_CLOSA</name>
<reference evidence="2 3" key="1">
    <citation type="submission" date="2016-05" db="EMBL/GenBank/DDBJ databases">
        <title>Microbial solvent formation.</title>
        <authorList>
            <person name="Poehlein A."/>
            <person name="Montoya Solano J.D."/>
            <person name="Flitsch S."/>
            <person name="Krabben P."/>
            <person name="Duerre P."/>
            <person name="Daniel R."/>
        </authorList>
    </citation>
    <scope>NUCLEOTIDE SEQUENCE [LARGE SCALE GENOMIC DNA]</scope>
    <source>
        <strain evidence="2 3">L1-8</strain>
    </source>
</reference>
<gene>
    <name evidence="2" type="ORF">CLOSAC_09760</name>
</gene>
<evidence type="ECO:0000313" key="2">
    <source>
        <dbReference type="EMBL" id="OOM16684.1"/>
    </source>
</evidence>
<proteinExistence type="predicted"/>
<protein>
    <recommendedName>
        <fullName evidence="4">Lipoprotein</fullName>
    </recommendedName>
</protein>
<comment type="caution">
    <text evidence="2">The sequence shown here is derived from an EMBL/GenBank/DDBJ whole genome shotgun (WGS) entry which is preliminary data.</text>
</comment>
<organism evidence="2 3">
    <name type="scientific">Clostridium saccharobutylicum</name>
    <dbReference type="NCBI Taxonomy" id="169679"/>
    <lineage>
        <taxon>Bacteria</taxon>
        <taxon>Bacillati</taxon>
        <taxon>Bacillota</taxon>
        <taxon>Clostridia</taxon>
        <taxon>Eubacteriales</taxon>
        <taxon>Clostridiaceae</taxon>
        <taxon>Clostridium</taxon>
    </lineage>
</organism>
<evidence type="ECO:0000256" key="1">
    <source>
        <dbReference type="SAM" id="SignalP"/>
    </source>
</evidence>
<evidence type="ECO:0008006" key="4">
    <source>
        <dbReference type="Google" id="ProtNLM"/>
    </source>
</evidence>
<dbReference type="EMBL" id="LZYZ01000001">
    <property type="protein sequence ID" value="OOM16684.1"/>
    <property type="molecule type" value="Genomic_DNA"/>
</dbReference>
<keyword evidence="1" id="KW-0732">Signal</keyword>
<accession>A0A1S8NJL2</accession>
<sequence length="276" mass="31143">MKRKIILVLTAGCIIASFNLIGCSKNNNQTNKEATPMETVSTVQEKPEEFIEKMYKGLIDKKLTYENIWDDYMSDTTKNLGTITKESYLNSTEARDFKNNIIYTDVKVLSSEQVKDNIFKVKSILKYTVNGKENTEDLIEYVIKENDKLKYLTDGAISVQSKEDVTMENISYKNIKAINYVDGIGISFDLVNQYENGIALGWVDGSTITLKADKGEFSYTINPEKIQKGQTQNVPVKFNNAEGTPQELVINNVNYLNNRGLPKDQTGGQVQTIVIK</sequence>
<feature type="chain" id="PRO_5039449087" description="Lipoprotein" evidence="1">
    <location>
        <begin position="23"/>
        <end position="276"/>
    </location>
</feature>
<evidence type="ECO:0000313" key="3">
    <source>
        <dbReference type="Proteomes" id="UP000191154"/>
    </source>
</evidence>